<evidence type="ECO:0000313" key="1">
    <source>
        <dbReference type="EMBL" id="GIF83172.1"/>
    </source>
</evidence>
<reference evidence="1 2" key="1">
    <citation type="submission" date="2021-01" db="EMBL/GenBank/DDBJ databases">
        <title>Whole genome shotgun sequence of Catellatospora bangladeshensis NBRC 107357.</title>
        <authorList>
            <person name="Komaki H."/>
            <person name="Tamura T."/>
        </authorList>
    </citation>
    <scope>NUCLEOTIDE SEQUENCE [LARGE SCALE GENOMIC DNA]</scope>
    <source>
        <strain evidence="1 2">NBRC 107357</strain>
    </source>
</reference>
<accession>A0A8J3NJL1</accession>
<sequence length="55" mass="5967">MTWLLVLVSAPFVLTALFMGALMGVRAATREAIERGLIHHTCPVCHAEIAPSRAH</sequence>
<keyword evidence="2" id="KW-1185">Reference proteome</keyword>
<dbReference type="Proteomes" id="UP000601223">
    <property type="component" value="Unassembled WGS sequence"/>
</dbReference>
<comment type="caution">
    <text evidence="1">The sequence shown here is derived from an EMBL/GenBank/DDBJ whole genome shotgun (WGS) entry which is preliminary data.</text>
</comment>
<dbReference type="AlphaFoldDB" id="A0A8J3NJL1"/>
<dbReference type="EMBL" id="BONF01000027">
    <property type="protein sequence ID" value="GIF83172.1"/>
    <property type="molecule type" value="Genomic_DNA"/>
</dbReference>
<protein>
    <submittedName>
        <fullName evidence="1">Uncharacterized protein</fullName>
    </submittedName>
</protein>
<name>A0A8J3NJL1_9ACTN</name>
<gene>
    <name evidence="1" type="ORF">Cba03nite_45210</name>
</gene>
<evidence type="ECO:0000313" key="2">
    <source>
        <dbReference type="Proteomes" id="UP000601223"/>
    </source>
</evidence>
<dbReference type="RefSeq" id="WP_203749608.1">
    <property type="nucleotide sequence ID" value="NZ_BONF01000027.1"/>
</dbReference>
<proteinExistence type="predicted"/>
<organism evidence="1 2">
    <name type="scientific">Catellatospora bangladeshensis</name>
    <dbReference type="NCBI Taxonomy" id="310355"/>
    <lineage>
        <taxon>Bacteria</taxon>
        <taxon>Bacillati</taxon>
        <taxon>Actinomycetota</taxon>
        <taxon>Actinomycetes</taxon>
        <taxon>Micromonosporales</taxon>
        <taxon>Micromonosporaceae</taxon>
        <taxon>Catellatospora</taxon>
    </lineage>
</organism>